<gene>
    <name evidence="1" type="ORF">MRATA1EN3_LOCUS4880</name>
</gene>
<reference evidence="1" key="1">
    <citation type="submission" date="2023-05" db="EMBL/GenBank/DDBJ databases">
        <authorList>
            <consortium name="ELIXIR-Norway"/>
        </authorList>
    </citation>
    <scope>NUCLEOTIDE SEQUENCE</scope>
</reference>
<sequence length="312" mass="33837">MRLCPGSRPACPRREGGISGHRRGFQLQARYLGNDARSRVLLSHVDKDIKFLVITRQTYLQSPGEWAERPEDGAPKVRLKPGPPAAAHPQQVPQTRSAPWHAGHCRAPGLPHEDGVRLPSRDMGAPRRPSLSRQDTRAQLLWEASRLPCPGDHVRTAVHQQAHPADALGVQGGSPEQGRLRGLDESHALVSTEGLNGVCLPAGAARARRPACLSCTGDLDVRQGSLSHVRKLTAPTWGSAPTAVFLGTEGLKGRHLQCCEFHPRVGSADPSRLGHNNCCGASKPGNRFDLMLEELLADGWQPRTHPVPTELH</sequence>
<accession>A0ACB0DZJ7</accession>
<dbReference type="Proteomes" id="UP001162501">
    <property type="component" value="Chromosome 13"/>
</dbReference>
<organism evidence="1 2">
    <name type="scientific">Rangifer tarandus platyrhynchus</name>
    <name type="common">Svalbard reindeer</name>
    <dbReference type="NCBI Taxonomy" id="3082113"/>
    <lineage>
        <taxon>Eukaryota</taxon>
        <taxon>Metazoa</taxon>
        <taxon>Chordata</taxon>
        <taxon>Craniata</taxon>
        <taxon>Vertebrata</taxon>
        <taxon>Euteleostomi</taxon>
        <taxon>Mammalia</taxon>
        <taxon>Eutheria</taxon>
        <taxon>Laurasiatheria</taxon>
        <taxon>Artiodactyla</taxon>
        <taxon>Ruminantia</taxon>
        <taxon>Pecora</taxon>
        <taxon>Cervidae</taxon>
        <taxon>Odocoileinae</taxon>
        <taxon>Rangifer</taxon>
    </lineage>
</organism>
<evidence type="ECO:0000313" key="2">
    <source>
        <dbReference type="Proteomes" id="UP001162501"/>
    </source>
</evidence>
<dbReference type="EMBL" id="OX596097">
    <property type="protein sequence ID" value="CAI9693667.1"/>
    <property type="molecule type" value="Genomic_DNA"/>
</dbReference>
<protein>
    <submittedName>
        <fullName evidence="1">Uncharacterized protein</fullName>
    </submittedName>
</protein>
<proteinExistence type="predicted"/>
<name>A0ACB0DZJ7_RANTA</name>
<evidence type="ECO:0000313" key="1">
    <source>
        <dbReference type="EMBL" id="CAI9693667.1"/>
    </source>
</evidence>